<gene>
    <name evidence="3" type="ORF">BB050_03971</name>
</gene>
<keyword evidence="1 2" id="KW-0732">Signal</keyword>
<proteinExistence type="predicted"/>
<evidence type="ECO:0008006" key="5">
    <source>
        <dbReference type="Google" id="ProtNLM"/>
    </source>
</evidence>
<name>A0AAC9D3I5_9FLAO</name>
<sequence length="598" mass="65034">MKKLSTLFLMAVNTSCFSQLYLATGASLYAKNEVLYVKENLQLNANSNLYLRNEAQLIQGASLSNNVGLGSLSVYQEGTSDNFEYNYWCAPVGMPSNTTGNSSFGITMLSRPETAILSTSASILPQGSYDGTASPLAIASSWIYKLTNASSYSQWSAVGAATSLAPGEGFTMKGTSGTDLLDPLGLGIPNNPGGAQRYDFRGKPNSGNISVTLTTGNATLTGNPYPSALNLNAFLLDPDNLAITGGTAYFWQQDRTVNSHYLSAYRGGYGSYSPVNANSEGIYVPAAFNAYNQDGTPNAGPGSGTGTILQRRYSPIGQGFLLNGTSNGTATFKNVHRIFFREGTGISQFEKKTPQLQTQKQAEEIEPLSYLRINSIINGQFTRQLALAFLSQATDGPDPGIDALNMTTDLPEDVNFRIGNASYLIQGIAFDPSKKIPLAVKASKETTFKFLITETAHFDSSQPIFLYDSSDDSYHDIRNIAYEIKVPAGNHTSRFSIAFKDNHNLSLEENPDSEHFIVYQDRLSKAIKASNPQLLTIRSMSLYNMAGEKVFKAKELQTELTYSFTPSRLPAGVYIIEFLTDDNRKITKKILLSTDGDK</sequence>
<organism evidence="3 4">
    <name type="scientific">Flavobacterium anhuiense</name>
    <dbReference type="NCBI Taxonomy" id="459526"/>
    <lineage>
        <taxon>Bacteria</taxon>
        <taxon>Pseudomonadati</taxon>
        <taxon>Bacteroidota</taxon>
        <taxon>Flavobacteriia</taxon>
        <taxon>Flavobacteriales</taxon>
        <taxon>Flavobacteriaceae</taxon>
        <taxon>Flavobacterium</taxon>
    </lineage>
</organism>
<dbReference type="NCBIfam" id="TIGR04183">
    <property type="entry name" value="Por_Secre_tail"/>
    <property type="match status" value="1"/>
</dbReference>
<evidence type="ECO:0000256" key="2">
    <source>
        <dbReference type="SAM" id="SignalP"/>
    </source>
</evidence>
<dbReference type="AlphaFoldDB" id="A0AAC9D3I5"/>
<reference evidence="3 4" key="1">
    <citation type="submission" date="2016-08" db="EMBL/GenBank/DDBJ databases">
        <title>Complete genome sequence of Flavobacterium johnsoniae strain GSE09, a volatile-producing biocontrol agent isolated from cucumber (Cucumis sativus).</title>
        <authorList>
            <person name="Jeong J.-J."/>
            <person name="Oh J.Y."/>
            <person name="Jim Y.J."/>
            <person name="Sang M.K."/>
            <person name="Kim K.D."/>
        </authorList>
    </citation>
    <scope>NUCLEOTIDE SEQUENCE [LARGE SCALE GENOMIC DNA]</scope>
    <source>
        <strain evidence="3 4">GSE09</strain>
    </source>
</reference>
<dbReference type="GeneID" id="32309852"/>
<evidence type="ECO:0000256" key="1">
    <source>
        <dbReference type="ARBA" id="ARBA00022729"/>
    </source>
</evidence>
<dbReference type="EMBL" id="CP016907">
    <property type="protein sequence ID" value="AOC97049.1"/>
    <property type="molecule type" value="Genomic_DNA"/>
</dbReference>
<dbReference type="InterPro" id="IPR026444">
    <property type="entry name" value="Secre_tail"/>
</dbReference>
<evidence type="ECO:0000313" key="4">
    <source>
        <dbReference type="Proteomes" id="UP000093276"/>
    </source>
</evidence>
<feature type="signal peptide" evidence="2">
    <location>
        <begin position="1"/>
        <end position="18"/>
    </location>
</feature>
<protein>
    <recommendedName>
        <fullName evidence="5">Por secretion system C-terminal sorting domain-containing protein</fullName>
    </recommendedName>
</protein>
<dbReference type="RefSeq" id="WP_236940372.1">
    <property type="nucleotide sequence ID" value="NZ_CP016907.1"/>
</dbReference>
<dbReference type="KEGG" id="fjg:BB050_03971"/>
<accession>A0AAC9D3I5</accession>
<evidence type="ECO:0000313" key="3">
    <source>
        <dbReference type="EMBL" id="AOC97049.1"/>
    </source>
</evidence>
<feature type="chain" id="PRO_5042270278" description="Por secretion system C-terminal sorting domain-containing protein" evidence="2">
    <location>
        <begin position="19"/>
        <end position="598"/>
    </location>
</feature>
<dbReference type="Proteomes" id="UP000093276">
    <property type="component" value="Chromosome"/>
</dbReference>